<keyword evidence="2" id="KW-1185">Reference proteome</keyword>
<comment type="caution">
    <text evidence="1">The sequence shown here is derived from an EMBL/GenBank/DDBJ whole genome shotgun (WGS) entry which is preliminary data.</text>
</comment>
<organism evidence="1 2">
    <name type="scientific">Boeremia exigua</name>
    <dbReference type="NCBI Taxonomy" id="749465"/>
    <lineage>
        <taxon>Eukaryota</taxon>
        <taxon>Fungi</taxon>
        <taxon>Dikarya</taxon>
        <taxon>Ascomycota</taxon>
        <taxon>Pezizomycotina</taxon>
        <taxon>Dothideomycetes</taxon>
        <taxon>Pleosporomycetidae</taxon>
        <taxon>Pleosporales</taxon>
        <taxon>Pleosporineae</taxon>
        <taxon>Didymellaceae</taxon>
        <taxon>Boeremia</taxon>
    </lineage>
</organism>
<name>A0ACC2IJ88_9PLEO</name>
<dbReference type="EMBL" id="JAPHNI010000154">
    <property type="protein sequence ID" value="KAJ8115167.1"/>
    <property type="molecule type" value="Genomic_DNA"/>
</dbReference>
<sequence>MSQTSGKLRRSVCVRTWANLIPDSNKAAGAAPREVPTGRRTIQQWQEDSIESSGVPTEELEARFDSVWRFTLTDGLKLEIPTKLLSTIEELLKQPTVVIAVKQNKPVKQREPFVPPLFVERPYNIKQMVKDWDQQDKYLKAFVDYAEERMKYLVVLGQ</sequence>
<evidence type="ECO:0000313" key="2">
    <source>
        <dbReference type="Proteomes" id="UP001153331"/>
    </source>
</evidence>
<proteinExistence type="predicted"/>
<reference evidence="1" key="1">
    <citation type="submission" date="2022-11" db="EMBL/GenBank/DDBJ databases">
        <title>Genome Sequence of Boeremia exigua.</title>
        <authorList>
            <person name="Buettner E."/>
        </authorList>
    </citation>
    <scope>NUCLEOTIDE SEQUENCE</scope>
    <source>
        <strain evidence="1">CU02</strain>
    </source>
</reference>
<accession>A0ACC2IJ88</accession>
<evidence type="ECO:0000313" key="1">
    <source>
        <dbReference type="EMBL" id="KAJ8115167.1"/>
    </source>
</evidence>
<gene>
    <name evidence="1" type="ORF">OPT61_g3121</name>
</gene>
<protein>
    <submittedName>
        <fullName evidence="1">Uncharacterized protein</fullName>
    </submittedName>
</protein>
<dbReference type="Proteomes" id="UP001153331">
    <property type="component" value="Unassembled WGS sequence"/>
</dbReference>